<accession>A0ACB8D1U0</accession>
<gene>
    <name evidence="1" type="ORF">HPB49_001615</name>
</gene>
<keyword evidence="2" id="KW-1185">Reference proteome</keyword>
<dbReference type="EMBL" id="CM023472">
    <property type="protein sequence ID" value="KAH7958429.1"/>
    <property type="molecule type" value="Genomic_DNA"/>
</dbReference>
<dbReference type="Proteomes" id="UP000821865">
    <property type="component" value="Chromosome 3"/>
</dbReference>
<comment type="caution">
    <text evidence="1">The sequence shown here is derived from an EMBL/GenBank/DDBJ whole genome shotgun (WGS) entry which is preliminary data.</text>
</comment>
<name>A0ACB8D1U0_DERSI</name>
<protein>
    <submittedName>
        <fullName evidence="1">Uncharacterized protein</fullName>
    </submittedName>
</protein>
<reference evidence="1" key="1">
    <citation type="submission" date="2020-05" db="EMBL/GenBank/DDBJ databases">
        <title>Large-scale comparative analyses of tick genomes elucidate their genetic diversity and vector capacities.</title>
        <authorList>
            <person name="Jia N."/>
            <person name="Wang J."/>
            <person name="Shi W."/>
            <person name="Du L."/>
            <person name="Sun Y."/>
            <person name="Zhan W."/>
            <person name="Jiang J."/>
            <person name="Wang Q."/>
            <person name="Zhang B."/>
            <person name="Ji P."/>
            <person name="Sakyi L.B."/>
            <person name="Cui X."/>
            <person name="Yuan T."/>
            <person name="Jiang B."/>
            <person name="Yang W."/>
            <person name="Lam T.T.-Y."/>
            <person name="Chang Q."/>
            <person name="Ding S."/>
            <person name="Wang X."/>
            <person name="Zhu J."/>
            <person name="Ruan X."/>
            <person name="Zhao L."/>
            <person name="Wei J."/>
            <person name="Que T."/>
            <person name="Du C."/>
            <person name="Cheng J."/>
            <person name="Dai P."/>
            <person name="Han X."/>
            <person name="Huang E."/>
            <person name="Gao Y."/>
            <person name="Liu J."/>
            <person name="Shao H."/>
            <person name="Ye R."/>
            <person name="Li L."/>
            <person name="Wei W."/>
            <person name="Wang X."/>
            <person name="Wang C."/>
            <person name="Yang T."/>
            <person name="Huo Q."/>
            <person name="Li W."/>
            <person name="Guo W."/>
            <person name="Chen H."/>
            <person name="Zhou L."/>
            <person name="Ni X."/>
            <person name="Tian J."/>
            <person name="Zhou Y."/>
            <person name="Sheng Y."/>
            <person name="Liu T."/>
            <person name="Pan Y."/>
            <person name="Xia L."/>
            <person name="Li J."/>
            <person name="Zhao F."/>
            <person name="Cao W."/>
        </authorList>
    </citation>
    <scope>NUCLEOTIDE SEQUENCE</scope>
    <source>
        <strain evidence="1">Dsil-2018</strain>
    </source>
</reference>
<proteinExistence type="predicted"/>
<evidence type="ECO:0000313" key="1">
    <source>
        <dbReference type="EMBL" id="KAH7958429.1"/>
    </source>
</evidence>
<sequence>MYVEELKNRSPSAHNFLTAETYEALLLTTYCMVACVPHLLAKETFCFVLTSQFNSDPTESLFGTLRRSLGSNDQLDVRSTMSGFEKLLKTGIVAVPECSNILHEQELVQSKALPAAVRARKEPSILPSAAIHILERFKVQTVPASLPTLQVTATIYMGAYKARVVREHMECDNCGEPNKQSSQQPAASTAHQEPEQRRTAIPLRRTYVLETQRMFTTSALTETPNLRRPLASLLNVAAPALIDSALLRCTMGDNQHSQNLVELVCSQFMKPLLSNYASAVTDKSDVCTNFARKQLSRKYLKL</sequence>
<evidence type="ECO:0000313" key="2">
    <source>
        <dbReference type="Proteomes" id="UP000821865"/>
    </source>
</evidence>
<organism evidence="1 2">
    <name type="scientific">Dermacentor silvarum</name>
    <name type="common">Tick</name>
    <dbReference type="NCBI Taxonomy" id="543639"/>
    <lineage>
        <taxon>Eukaryota</taxon>
        <taxon>Metazoa</taxon>
        <taxon>Ecdysozoa</taxon>
        <taxon>Arthropoda</taxon>
        <taxon>Chelicerata</taxon>
        <taxon>Arachnida</taxon>
        <taxon>Acari</taxon>
        <taxon>Parasitiformes</taxon>
        <taxon>Ixodida</taxon>
        <taxon>Ixodoidea</taxon>
        <taxon>Ixodidae</taxon>
        <taxon>Rhipicephalinae</taxon>
        <taxon>Dermacentor</taxon>
    </lineage>
</organism>